<evidence type="ECO:0000256" key="4">
    <source>
        <dbReference type="ARBA" id="ARBA00022989"/>
    </source>
</evidence>
<evidence type="ECO:0000259" key="8">
    <source>
        <dbReference type="PROSITE" id="PS50222"/>
    </source>
</evidence>
<dbReference type="GO" id="GO:0016020">
    <property type="term" value="C:membrane"/>
    <property type="evidence" value="ECO:0007669"/>
    <property type="project" value="UniProtKB-SubCell"/>
</dbReference>
<proteinExistence type="inferred from homology"/>
<dbReference type="Proteomes" id="UP000095280">
    <property type="component" value="Unplaced"/>
</dbReference>
<dbReference type="Pfam" id="PF01694">
    <property type="entry name" value="Rhomboid"/>
    <property type="match status" value="1"/>
</dbReference>
<comment type="similarity">
    <text evidence="2">Belongs to the peptidase S54 family.</text>
</comment>
<name>A0A1I8H5N2_9PLAT</name>
<reference evidence="10" key="1">
    <citation type="submission" date="2016-11" db="UniProtKB">
        <authorList>
            <consortium name="WormBaseParasite"/>
        </authorList>
    </citation>
    <scope>IDENTIFICATION</scope>
</reference>
<keyword evidence="4 7" id="KW-1133">Transmembrane helix</keyword>
<evidence type="ECO:0000256" key="6">
    <source>
        <dbReference type="SAM" id="MobiDB-lite"/>
    </source>
</evidence>
<dbReference type="GO" id="GO:0005509">
    <property type="term" value="F:calcium ion binding"/>
    <property type="evidence" value="ECO:0007669"/>
    <property type="project" value="InterPro"/>
</dbReference>
<keyword evidence="9" id="KW-1185">Reference proteome</keyword>
<evidence type="ECO:0000256" key="2">
    <source>
        <dbReference type="ARBA" id="ARBA00009045"/>
    </source>
</evidence>
<evidence type="ECO:0000256" key="3">
    <source>
        <dbReference type="ARBA" id="ARBA00022692"/>
    </source>
</evidence>
<organism evidence="9 10">
    <name type="scientific">Macrostomum lignano</name>
    <dbReference type="NCBI Taxonomy" id="282301"/>
    <lineage>
        <taxon>Eukaryota</taxon>
        <taxon>Metazoa</taxon>
        <taxon>Spiralia</taxon>
        <taxon>Lophotrochozoa</taxon>
        <taxon>Platyhelminthes</taxon>
        <taxon>Rhabditophora</taxon>
        <taxon>Macrostomorpha</taxon>
        <taxon>Macrostomida</taxon>
        <taxon>Macrostomidae</taxon>
        <taxon>Macrostomum</taxon>
    </lineage>
</organism>
<feature type="transmembrane region" description="Helical" evidence="7">
    <location>
        <begin position="1466"/>
        <end position="1484"/>
    </location>
</feature>
<dbReference type="InterPro" id="IPR002048">
    <property type="entry name" value="EF_hand_dom"/>
</dbReference>
<evidence type="ECO:0000256" key="7">
    <source>
        <dbReference type="SAM" id="Phobius"/>
    </source>
</evidence>
<dbReference type="PROSITE" id="PS00018">
    <property type="entry name" value="EF_HAND_1"/>
    <property type="match status" value="1"/>
</dbReference>
<dbReference type="InterPro" id="IPR018247">
    <property type="entry name" value="EF_Hand_1_Ca_BS"/>
</dbReference>
<dbReference type="SUPFAM" id="SSF144091">
    <property type="entry name" value="Rhomboid-like"/>
    <property type="match status" value="1"/>
</dbReference>
<feature type="transmembrane region" description="Helical" evidence="7">
    <location>
        <begin position="1682"/>
        <end position="1703"/>
    </location>
</feature>
<dbReference type="WBParaSite" id="maker-uti_cns_0004562-snap-gene-0.3-mRNA-1">
    <property type="protein sequence ID" value="maker-uti_cns_0004562-snap-gene-0.3-mRNA-1"/>
    <property type="gene ID" value="maker-uti_cns_0004562-snap-gene-0.3"/>
</dbReference>
<evidence type="ECO:0000313" key="10">
    <source>
        <dbReference type="WBParaSite" id="maker-uti_cns_0004562-snap-gene-0.3-mRNA-1"/>
    </source>
</evidence>
<feature type="transmembrane region" description="Helical" evidence="7">
    <location>
        <begin position="1577"/>
        <end position="1599"/>
    </location>
</feature>
<feature type="region of interest" description="Disordered" evidence="6">
    <location>
        <begin position="210"/>
        <end position="266"/>
    </location>
</feature>
<evidence type="ECO:0000256" key="5">
    <source>
        <dbReference type="ARBA" id="ARBA00023136"/>
    </source>
</evidence>
<feature type="domain" description="EF-hand" evidence="8">
    <location>
        <begin position="1374"/>
        <end position="1409"/>
    </location>
</feature>
<feature type="region of interest" description="Disordered" evidence="6">
    <location>
        <begin position="430"/>
        <end position="453"/>
    </location>
</feature>
<dbReference type="InterPro" id="IPR035952">
    <property type="entry name" value="Rhomboid-like_sf"/>
</dbReference>
<feature type="region of interest" description="Disordered" evidence="6">
    <location>
        <begin position="1033"/>
        <end position="1052"/>
    </location>
</feature>
<keyword evidence="3 7" id="KW-0812">Transmembrane</keyword>
<feature type="transmembrane region" description="Helical" evidence="7">
    <location>
        <begin position="1619"/>
        <end position="1639"/>
    </location>
</feature>
<feature type="compositionally biased region" description="Basic and acidic residues" evidence="6">
    <location>
        <begin position="231"/>
        <end position="255"/>
    </location>
</feature>
<accession>A0A1I8H5N2</accession>
<keyword evidence="5 7" id="KW-0472">Membrane</keyword>
<evidence type="ECO:0000313" key="9">
    <source>
        <dbReference type="Proteomes" id="UP000095280"/>
    </source>
</evidence>
<dbReference type="PANTHER" id="PTHR45840">
    <property type="entry name" value="RHOMBOID-RELATED PROTEIN"/>
    <property type="match status" value="1"/>
</dbReference>
<dbReference type="Gene3D" id="1.20.1540.10">
    <property type="entry name" value="Rhomboid-like"/>
    <property type="match status" value="1"/>
</dbReference>
<dbReference type="PANTHER" id="PTHR45840:SF2">
    <property type="entry name" value="PROTEIN RHOMBOID-RELATED"/>
    <property type="match status" value="1"/>
</dbReference>
<dbReference type="GO" id="GO:0004252">
    <property type="term" value="F:serine-type endopeptidase activity"/>
    <property type="evidence" value="ECO:0007669"/>
    <property type="project" value="InterPro"/>
</dbReference>
<feature type="transmembrane region" description="Helical" evidence="7">
    <location>
        <begin position="1651"/>
        <end position="1670"/>
    </location>
</feature>
<dbReference type="PROSITE" id="PS50222">
    <property type="entry name" value="EF_HAND_2"/>
    <property type="match status" value="1"/>
</dbReference>
<dbReference type="InterPro" id="IPR051739">
    <property type="entry name" value="Rhomboid_IM_Serine_Proteases"/>
</dbReference>
<evidence type="ECO:0000256" key="1">
    <source>
        <dbReference type="ARBA" id="ARBA00004141"/>
    </source>
</evidence>
<sequence>AIRAHGLTSAPIAGWTTPEQQVEDDLPRSDVGGKIVLLEGVFPLRGETHGGGGRARSTTKGGRAVVQVSQEMDTRLASASSSWASSLKARMTLPLAFRIASTLMSRASFSQRKSSIMPIDASIWAVVSVPLAARTQILNFGSVATLAYVPALASFGLLGSSEGSVRSSGCCLFRSEPAEVLSSRLRRLTTWKPAAVGSVLALLAEENKIRRKKSETPNPKLRMQSSGSGRGESRVATKSLRSDPVCRKSMEDCSRTEQQPSPAQRPVKHNLRLHLDSYRCSALPHRTAKLRHGVRLRRSLSSNAVSKNFGCALRHRIALRHRCRWYRWLGRKLTDRGRLAHLVHVPVCVSAVIEPAREVGRTRTVRDCRRSPASVSREVSRQHRVADINAAVVRVGIVLLLLQCLLDGHPGGQPSWVLSWSARVQYGCSSGGGRSGQQPVSVKRRTRDKSGSVRVHRKFGQPVAANQIRAGTIDHEQRQHLAGDLGLRANSKLAENGHQLSGVHWRAVDVDGGLNWRNLAAYGGGHHVQRESLLICLLRLQLLDGRVDATIRSSLRPRRSLVPLSRRRCLARSSDVSGFRACVALTIDERALCSQVALGQASIATLRWRPAGRLPPGRMVKSVHHLEFCGSWQSYMPPGATGAPAAAVVLCSSPVRLPSRRGYDFSAFCAHCDERIVDALETTPVCKGRRYHAGCFALTAFGIAVTTTQNCLNLSAVADAFPPKVYKVTRRSDDKIAGSAVPDHPAAAVHLWRTVWHRSCARCDVCGATVDSDTASAQLPGLCRQCDCKTACAADEGRDSQKANLCSPAADADASVGRNDESVGTEALYDRAKLQRRPSSCAGGDFNWRATVRPKPADTFNAVAPDTANGAEFVRSQALRRASRRPAPTYMNFGPNPDLSDVFRPENLCQLVRYLRAAGRTNIHLLDSPEVRKSWHHRISLWHHRISLWHHRISLWHHRISLWHHRISLWHHRISLWHHRISLWHHRISLWHHRISLWHHRISLWHHRISLRLPNRKQLGEIKAKSVDEVTETVDGGRKPLPRNIPQESAEGVDVKPSKVRAIKELKEGLHLRLPLHPEQHRDACAEPDVTLVHGQKRAAPIERGALLCPLDSDRIDSVGLFVSLAHDILKCRHVVSKPHVCELRVELSRIFDRKPEEHSAVAARTARDKVATHGLVAEETAAERDRLELGHNDSDFLLVGRDHRAVHFAARLRSVNRGGLRQAPHLHLSPEERWAVVNSLPLTGKLQLGFLNKAIGGGGILHARSTKYIYKYIKISTPDVNRDGSIHHDSVVLDLASTITYSVARIVPAARALAARVTVSRRADSPAGPGRELLPSLPAWSSCSTIMYEADPSNAEGVPMAQLSERLLESSTLPRMRINAMLRRADADANNRITYGEFVVEMTRADDDTRRRMGIGRRFINRAVLTAVPGHRPRTVDSPDTFSPWGEQAEMESFSDAYDCRPPPIFIPLITAAEIAVFLYYALEPASRAKWPVTASSGCPMDSPLLYDPRKRWEAWRFLSYMLLHNGYIHLIFNCLVQLILGVLLELVHKLWRVGPVYLLGVVAGSLASSCFDPRIALVGASGGCYALIGAHFANVLLNWEEMQHDWLKNPVSFFGSGVFRLIVLLLLAGGDTGLAVYNRFFIDTRSQTSFAAHGGGFVAGLLIGVPLLRNIDVKQWERVMFWIFLVLYVLLMTAGIMFNIFCGNEGVDLCYGPPRPTPNSLLQFATRPPPVR</sequence>
<protein>
    <submittedName>
        <fullName evidence="10">EF-hand domain-containing protein</fullName>
    </submittedName>
</protein>
<dbReference type="InterPro" id="IPR022764">
    <property type="entry name" value="Peptidase_S54_rhomboid_dom"/>
</dbReference>
<comment type="subcellular location">
    <subcellularLocation>
        <location evidence="1">Membrane</location>
        <topology evidence="1">Multi-pass membrane protein</topology>
    </subcellularLocation>
</comment>
<feature type="transmembrane region" description="Helical" evidence="7">
    <location>
        <begin position="1519"/>
        <end position="1546"/>
    </location>
</feature>